<evidence type="ECO:0000313" key="1">
    <source>
        <dbReference type="EMBL" id="CCF83024.1"/>
    </source>
</evidence>
<comment type="caution">
    <text evidence="1">The sequence shown here is derived from an EMBL/GenBank/DDBJ whole genome shotgun (WGS) entry which is preliminary data.</text>
</comment>
<evidence type="ECO:0008006" key="3">
    <source>
        <dbReference type="Google" id="ProtNLM"/>
    </source>
</evidence>
<dbReference type="SUPFAM" id="SSF109998">
    <property type="entry name" value="Triger factor/SurA peptide-binding domain-like"/>
    <property type="match status" value="1"/>
</dbReference>
<reference evidence="1 2" key="1">
    <citation type="journal article" date="2012" name="ISME J.">
        <title>Nitrification expanded: discovery, physiology and genomics of a nitrite-oxidizing bacterium from the phylum Chloroflexi.</title>
        <authorList>
            <person name="Sorokin D.Y."/>
            <person name="Lucker S."/>
            <person name="Vejmelkova D."/>
            <person name="Kostrikina N.A."/>
            <person name="Kleerebezem R."/>
            <person name="Rijpstra W.I."/>
            <person name="Damste J.S."/>
            <person name="Le Paslier D."/>
            <person name="Muyzer G."/>
            <person name="Wagner M."/>
            <person name="van Loosdrecht M.C."/>
            <person name="Daims H."/>
        </authorList>
    </citation>
    <scope>NUCLEOTIDE SEQUENCE [LARGE SCALE GENOMIC DNA]</scope>
    <source>
        <strain evidence="2">none</strain>
    </source>
</reference>
<evidence type="ECO:0000313" key="2">
    <source>
        <dbReference type="Proteomes" id="UP000004221"/>
    </source>
</evidence>
<sequence>MSDTARKRSHFPKLLAVLGVGFLGLILVAIAGPTTPTNGTKATNALLNLDGHQFPAVVASVDGTPITGAELAQRVFIVQHNPHLVGDPSQFNAEQIALEQLIVESVLLKSANDVGVTVSEQEAADYALARQNAILNGDDPVSRDQYAAAAAQMGVQPQDLASDPRTIDSYRQGLLLGRMYDHVLRTLPEDQQNNPVAFEGAVRSFVDQHTKNIQILIQP</sequence>
<organism evidence="1 2">
    <name type="scientific">Nitrolancea hollandica Lb</name>
    <dbReference type="NCBI Taxonomy" id="1129897"/>
    <lineage>
        <taxon>Bacteria</taxon>
        <taxon>Pseudomonadati</taxon>
        <taxon>Thermomicrobiota</taxon>
        <taxon>Thermomicrobia</taxon>
        <taxon>Sphaerobacterales</taxon>
        <taxon>Sphaerobacterineae</taxon>
        <taxon>Sphaerobacteraceae</taxon>
        <taxon>Nitrolancea</taxon>
    </lineage>
</organism>
<accession>I4EEB2</accession>
<proteinExistence type="predicted"/>
<protein>
    <recommendedName>
        <fullName evidence="3">Peptidylprolyl isomerase</fullName>
    </recommendedName>
</protein>
<dbReference type="OrthoDB" id="9801763at2"/>
<dbReference type="Gene3D" id="1.10.4030.10">
    <property type="entry name" value="Porin chaperone SurA, peptide-binding domain"/>
    <property type="match status" value="1"/>
</dbReference>
<dbReference type="Pfam" id="PF13624">
    <property type="entry name" value="SurA_N_3"/>
    <property type="match status" value="1"/>
</dbReference>
<name>I4EEB2_9BACT</name>
<keyword evidence="2" id="KW-1185">Reference proteome</keyword>
<dbReference type="InterPro" id="IPR027304">
    <property type="entry name" value="Trigger_fact/SurA_dom_sf"/>
</dbReference>
<gene>
    <name evidence="1" type="ORF">NITHO_1770010</name>
</gene>
<dbReference type="Proteomes" id="UP000004221">
    <property type="component" value="Unassembled WGS sequence"/>
</dbReference>
<dbReference type="AlphaFoldDB" id="I4EEB2"/>
<dbReference type="EMBL" id="CAGS01000087">
    <property type="protein sequence ID" value="CCF83024.1"/>
    <property type="molecule type" value="Genomic_DNA"/>
</dbReference>
<dbReference type="RefSeq" id="WP_008475710.1">
    <property type="nucleotide sequence ID" value="NZ_CAGS01000087.1"/>
</dbReference>